<comment type="activity regulation">
    <text evidence="10">Na(+) is not transported, but it plays an essential structural role and its presence is essential for fluoride channel function.</text>
</comment>
<evidence type="ECO:0000256" key="8">
    <source>
        <dbReference type="ARBA" id="ARBA00035585"/>
    </source>
</evidence>
<evidence type="ECO:0000256" key="10">
    <source>
        <dbReference type="HAMAP-Rule" id="MF_00454"/>
    </source>
</evidence>
<proteinExistence type="inferred from homology"/>
<dbReference type="InterPro" id="IPR003691">
    <property type="entry name" value="FluC"/>
</dbReference>
<keyword evidence="10" id="KW-0479">Metal-binding</keyword>
<feature type="transmembrane region" description="Helical" evidence="10">
    <location>
        <begin position="113"/>
        <end position="134"/>
    </location>
</feature>
<reference evidence="11 12" key="1">
    <citation type="journal article" date="2013" name="ISME J.">
        <title>A metabolic model for members of the genus Tetrasphaera involved in enhanced biological phosphorus removal.</title>
        <authorList>
            <person name="Kristiansen R."/>
            <person name="Nguyen H.T.T."/>
            <person name="Saunders A.M."/>
            <person name="Nielsen J.L."/>
            <person name="Wimmer R."/>
            <person name="Le V.Q."/>
            <person name="McIlroy S.J."/>
            <person name="Petrovski S."/>
            <person name="Seviour R.J."/>
            <person name="Calteau A."/>
            <person name="Nielsen K.L."/>
            <person name="Nielsen P.H."/>
        </authorList>
    </citation>
    <scope>NUCLEOTIDE SEQUENCE [LARGE SCALE GENOMIC DNA]</scope>
    <source>
        <strain evidence="11 12">Ben110</strain>
    </source>
</reference>
<dbReference type="GO" id="GO:0140114">
    <property type="term" value="P:cellular detoxification of fluoride"/>
    <property type="evidence" value="ECO:0007669"/>
    <property type="project" value="UniProtKB-UniRule"/>
</dbReference>
<evidence type="ECO:0000256" key="7">
    <source>
        <dbReference type="ARBA" id="ARBA00035120"/>
    </source>
</evidence>
<feature type="transmembrane region" description="Helical" evidence="10">
    <location>
        <begin position="12"/>
        <end position="33"/>
    </location>
</feature>
<dbReference type="GO" id="GO:0046872">
    <property type="term" value="F:metal ion binding"/>
    <property type="evidence" value="ECO:0007669"/>
    <property type="project" value="UniProtKB-KW"/>
</dbReference>
<dbReference type="RefSeq" id="WP_048698501.1">
    <property type="nucleotide sequence ID" value="NZ_HG764815.1"/>
</dbReference>
<keyword evidence="3 10" id="KW-0812">Transmembrane</keyword>
<evidence type="ECO:0000313" key="12">
    <source>
        <dbReference type="Proteomes" id="UP000035763"/>
    </source>
</evidence>
<feature type="transmembrane region" description="Helical" evidence="10">
    <location>
        <begin position="80"/>
        <end position="101"/>
    </location>
</feature>
<dbReference type="PANTHER" id="PTHR28259">
    <property type="entry name" value="FLUORIDE EXPORT PROTEIN 1-RELATED"/>
    <property type="match status" value="1"/>
</dbReference>
<protein>
    <recommendedName>
        <fullName evidence="10">Fluoride-specific ion channel FluC</fullName>
    </recommendedName>
</protein>
<keyword evidence="10" id="KW-0915">Sodium</keyword>
<evidence type="ECO:0000256" key="3">
    <source>
        <dbReference type="ARBA" id="ARBA00022692"/>
    </source>
</evidence>
<evidence type="ECO:0000256" key="6">
    <source>
        <dbReference type="ARBA" id="ARBA00023303"/>
    </source>
</evidence>
<name>W6K3C1_9MICO</name>
<dbReference type="GO" id="GO:0005886">
    <property type="term" value="C:plasma membrane"/>
    <property type="evidence" value="ECO:0007669"/>
    <property type="project" value="UniProtKB-SubCell"/>
</dbReference>
<evidence type="ECO:0000256" key="1">
    <source>
        <dbReference type="ARBA" id="ARBA00004651"/>
    </source>
</evidence>
<keyword evidence="5 10" id="KW-0472">Membrane</keyword>
<feature type="binding site" evidence="10">
    <location>
        <position position="91"/>
    </location>
    <ligand>
        <name>Na(+)</name>
        <dbReference type="ChEBI" id="CHEBI:29101"/>
        <note>structural</note>
    </ligand>
</feature>
<feature type="binding site" evidence="10">
    <location>
        <position position="94"/>
    </location>
    <ligand>
        <name>Na(+)</name>
        <dbReference type="ChEBI" id="CHEBI:29101"/>
        <note>structural</note>
    </ligand>
</feature>
<dbReference type="EMBL" id="CAJA01000145">
    <property type="protein sequence ID" value="CCH73024.1"/>
    <property type="molecule type" value="Genomic_DNA"/>
</dbReference>
<evidence type="ECO:0000256" key="2">
    <source>
        <dbReference type="ARBA" id="ARBA00022475"/>
    </source>
</evidence>
<keyword evidence="2 10" id="KW-1003">Cell membrane</keyword>
<dbReference type="PANTHER" id="PTHR28259:SF1">
    <property type="entry name" value="FLUORIDE EXPORT PROTEIN 1-RELATED"/>
    <property type="match status" value="1"/>
</dbReference>
<dbReference type="GO" id="GO:0062054">
    <property type="term" value="F:fluoride channel activity"/>
    <property type="evidence" value="ECO:0007669"/>
    <property type="project" value="UniProtKB-UniRule"/>
</dbReference>
<accession>W6K3C1</accession>
<dbReference type="STRING" id="1193182.BN11_2290006"/>
<evidence type="ECO:0000256" key="4">
    <source>
        <dbReference type="ARBA" id="ARBA00022989"/>
    </source>
</evidence>
<comment type="function">
    <text evidence="9 10">Fluoride-specific ion channel. Important for reducing fluoride concentration in the cell, thus reducing its toxicity.</text>
</comment>
<comment type="catalytic activity">
    <reaction evidence="8">
        <text>fluoride(in) = fluoride(out)</text>
        <dbReference type="Rhea" id="RHEA:76159"/>
        <dbReference type="ChEBI" id="CHEBI:17051"/>
    </reaction>
    <physiologicalReaction direction="left-to-right" evidence="8">
        <dbReference type="Rhea" id="RHEA:76160"/>
    </physiologicalReaction>
</comment>
<comment type="caution">
    <text evidence="11">The sequence shown here is derived from an EMBL/GenBank/DDBJ whole genome shotgun (WGS) entry which is preliminary data.</text>
</comment>
<keyword evidence="6 10" id="KW-0407">Ion channel</keyword>
<dbReference type="HAMAP" id="MF_00454">
    <property type="entry name" value="FluC"/>
    <property type="match status" value="1"/>
</dbReference>
<keyword evidence="10" id="KW-0813">Transport</keyword>
<dbReference type="Proteomes" id="UP000035763">
    <property type="component" value="Unassembled WGS sequence"/>
</dbReference>
<dbReference type="Pfam" id="PF02537">
    <property type="entry name" value="CRCB"/>
    <property type="match status" value="1"/>
</dbReference>
<gene>
    <name evidence="10 11" type="primary">crcB</name>
    <name evidence="10" type="synonym">fluC</name>
    <name evidence="11" type="ORF">BN11_2290006</name>
</gene>
<organism evidence="11 12">
    <name type="scientific">Nostocoides australiense Ben110</name>
    <dbReference type="NCBI Taxonomy" id="1193182"/>
    <lineage>
        <taxon>Bacteria</taxon>
        <taxon>Bacillati</taxon>
        <taxon>Actinomycetota</taxon>
        <taxon>Actinomycetes</taxon>
        <taxon>Micrococcales</taxon>
        <taxon>Intrasporangiaceae</taxon>
        <taxon>Nostocoides</taxon>
    </lineage>
</organism>
<keyword evidence="4 10" id="KW-1133">Transmembrane helix</keyword>
<feature type="transmembrane region" description="Helical" evidence="10">
    <location>
        <begin position="53"/>
        <end position="73"/>
    </location>
</feature>
<comment type="subcellular location">
    <subcellularLocation>
        <location evidence="1 10">Cell membrane</location>
        <topology evidence="1 10">Multi-pass membrane protein</topology>
    </subcellularLocation>
</comment>
<comment type="similarity">
    <text evidence="7 10">Belongs to the fluoride channel Fluc/FEX (TC 1.A.43) family.</text>
</comment>
<evidence type="ECO:0000256" key="5">
    <source>
        <dbReference type="ARBA" id="ARBA00023136"/>
    </source>
</evidence>
<keyword evidence="10" id="KW-0406">Ion transport</keyword>
<dbReference type="OrthoDB" id="4408652at2"/>
<keyword evidence="12" id="KW-1185">Reference proteome</keyword>
<sequence>MPSARRRYPSLAGDILAAIAAGGALGAVARYAVASWDGLTRAVDVGWGGVSDAVLIVNAVGSFLMGLLVCFVVRRPAHRLLRPFLGTGFLGGFTTFSTFAYDTRALWTSGESLAAASYLVLTPVSAIGACWLGVQAMHRILGWPLPREDEAGDLPTPAEEGTA</sequence>
<dbReference type="AlphaFoldDB" id="W6K3C1"/>
<evidence type="ECO:0000256" key="9">
    <source>
        <dbReference type="ARBA" id="ARBA00049940"/>
    </source>
</evidence>
<evidence type="ECO:0000313" key="11">
    <source>
        <dbReference type="EMBL" id="CCH73024.1"/>
    </source>
</evidence>